<evidence type="ECO:0000313" key="2">
    <source>
        <dbReference type="Proteomes" id="UP000000314"/>
    </source>
</evidence>
<evidence type="ECO:0000313" key="1">
    <source>
        <dbReference type="EMBL" id="CAY67073.1"/>
    </source>
</evidence>
<proteinExistence type="predicted"/>
<dbReference type="HOGENOM" id="CLU_2740893_0_0_1"/>
<keyword evidence="2" id="KW-1185">Reference proteome</keyword>
<dbReference type="Proteomes" id="UP000000314">
    <property type="component" value="Chromosome 1"/>
</dbReference>
<dbReference type="InParanoid" id="C4QV03"/>
<dbReference type="RefSeq" id="XP_002489357.1">
    <property type="nucleotide sequence ID" value="XM_002489312.1"/>
</dbReference>
<organism evidence="1 2">
    <name type="scientific">Komagataella phaffii (strain GS115 / ATCC 20864)</name>
    <name type="common">Yeast</name>
    <name type="synonym">Pichia pastoris</name>
    <dbReference type="NCBI Taxonomy" id="644223"/>
    <lineage>
        <taxon>Eukaryota</taxon>
        <taxon>Fungi</taxon>
        <taxon>Dikarya</taxon>
        <taxon>Ascomycota</taxon>
        <taxon>Saccharomycotina</taxon>
        <taxon>Pichiomycetes</taxon>
        <taxon>Pichiales</taxon>
        <taxon>Pichiaceae</taxon>
        <taxon>Komagataella</taxon>
    </lineage>
</organism>
<sequence length="71" mass="7962">MLNDTVIVTIDSLPTTTRKEDAWNYYSSLMPYFNRKNIAAPEFRVWSPTTLLGQALSSLTTVDRTGNGAFC</sequence>
<dbReference type="EMBL" id="FN392319">
    <property type="protein sequence ID" value="CAY67073.1"/>
    <property type="molecule type" value="Genomic_DNA"/>
</dbReference>
<gene>
    <name evidence="1" type="ordered locus">PAS_chr1-3_0021</name>
</gene>
<name>C4QV03_KOMPG</name>
<dbReference type="GeneID" id="8196819"/>
<reference evidence="1 2" key="1">
    <citation type="journal article" date="2009" name="Nat. Biotechnol.">
        <title>Genome sequence of the recombinant protein production host Pichia pastoris.</title>
        <authorList>
            <person name="De Schutter K."/>
            <person name="Lin Y.C."/>
            <person name="Tiels P."/>
            <person name="Van Hecke A."/>
            <person name="Glinka S."/>
            <person name="Weber-Lehmann J."/>
            <person name="Rouze P."/>
            <person name="Van de Peer Y."/>
            <person name="Callewaert N."/>
        </authorList>
    </citation>
    <scope>NUCLEOTIDE SEQUENCE [LARGE SCALE GENOMIC DNA]</scope>
    <source>
        <strain evidence="2">GS115 / ATCC 20864</strain>
    </source>
</reference>
<protein>
    <submittedName>
        <fullName evidence="1">Uncharacterized protein</fullName>
    </submittedName>
</protein>
<dbReference type="FunCoup" id="C4QV03">
    <property type="interactions" value="14"/>
</dbReference>
<dbReference type="KEGG" id="ppa:PAS_chr1-3_0021"/>
<dbReference type="AlphaFoldDB" id="C4QV03"/>
<accession>C4QV03</accession>